<sequence>MIAHIAGIHMHKSHWQDPEKFIPERFLKGKDAIEKNSFIPFGGGVRLCPGRFVAMAALKVLTVSLFGKYEVELVHPNQPVKTIFKVGNAVKEMKVYLTPKVTS</sequence>
<keyword evidence="9" id="KW-1185">Reference proteome</keyword>
<dbReference type="InterPro" id="IPR017972">
    <property type="entry name" value="Cyt_P450_CS"/>
</dbReference>
<evidence type="ECO:0000256" key="6">
    <source>
        <dbReference type="PIRSR" id="PIRSR602401-1"/>
    </source>
</evidence>
<name>A0A9N9FRV3_9GLOM</name>
<dbReference type="Gene3D" id="1.10.630.10">
    <property type="entry name" value="Cytochrome P450"/>
    <property type="match status" value="1"/>
</dbReference>
<dbReference type="AlphaFoldDB" id="A0A9N9FRV3"/>
<evidence type="ECO:0000256" key="7">
    <source>
        <dbReference type="RuleBase" id="RU000461"/>
    </source>
</evidence>
<evidence type="ECO:0000256" key="2">
    <source>
        <dbReference type="ARBA" id="ARBA00022723"/>
    </source>
</evidence>
<feature type="non-terminal residue" evidence="8">
    <location>
        <position position="103"/>
    </location>
</feature>
<comment type="similarity">
    <text evidence="7">Belongs to the cytochrome P450 family.</text>
</comment>
<dbReference type="PANTHER" id="PTHR24303:SF31">
    <property type="entry name" value="CYTOCHROME P450 307A1-RELATED"/>
    <property type="match status" value="1"/>
</dbReference>
<protein>
    <submittedName>
        <fullName evidence="8">4611_t:CDS:1</fullName>
    </submittedName>
</protein>
<keyword evidence="4 6" id="KW-0408">Iron</keyword>
<dbReference type="InterPro" id="IPR036396">
    <property type="entry name" value="Cyt_P450_sf"/>
</dbReference>
<proteinExistence type="inferred from homology"/>
<dbReference type="SUPFAM" id="SSF48264">
    <property type="entry name" value="Cytochrome P450"/>
    <property type="match status" value="1"/>
</dbReference>
<dbReference type="Pfam" id="PF00067">
    <property type="entry name" value="p450"/>
    <property type="match status" value="1"/>
</dbReference>
<evidence type="ECO:0000313" key="9">
    <source>
        <dbReference type="Proteomes" id="UP000789831"/>
    </source>
</evidence>
<dbReference type="OrthoDB" id="1103324at2759"/>
<gene>
    <name evidence="8" type="ORF">AGERDE_LOCUS6890</name>
</gene>
<keyword evidence="6 7" id="KW-0349">Heme</keyword>
<dbReference type="GO" id="GO:0005506">
    <property type="term" value="F:iron ion binding"/>
    <property type="evidence" value="ECO:0007669"/>
    <property type="project" value="InterPro"/>
</dbReference>
<dbReference type="GO" id="GO:0020037">
    <property type="term" value="F:heme binding"/>
    <property type="evidence" value="ECO:0007669"/>
    <property type="project" value="InterPro"/>
</dbReference>
<evidence type="ECO:0000256" key="5">
    <source>
        <dbReference type="ARBA" id="ARBA00023033"/>
    </source>
</evidence>
<dbReference type="InterPro" id="IPR002401">
    <property type="entry name" value="Cyt_P450_E_grp-I"/>
</dbReference>
<reference evidence="8" key="1">
    <citation type="submission" date="2021-06" db="EMBL/GenBank/DDBJ databases">
        <authorList>
            <person name="Kallberg Y."/>
            <person name="Tangrot J."/>
            <person name="Rosling A."/>
        </authorList>
    </citation>
    <scope>NUCLEOTIDE SEQUENCE</scope>
    <source>
        <strain evidence="8">MT106</strain>
    </source>
</reference>
<comment type="cofactor">
    <cofactor evidence="1 6">
        <name>heme</name>
        <dbReference type="ChEBI" id="CHEBI:30413"/>
    </cofactor>
</comment>
<evidence type="ECO:0000256" key="3">
    <source>
        <dbReference type="ARBA" id="ARBA00023002"/>
    </source>
</evidence>
<evidence type="ECO:0000313" key="8">
    <source>
        <dbReference type="EMBL" id="CAG8555582.1"/>
    </source>
</evidence>
<keyword evidence="3 7" id="KW-0560">Oxidoreductase</keyword>
<comment type="caution">
    <text evidence="8">The sequence shown here is derived from an EMBL/GenBank/DDBJ whole genome shotgun (WGS) entry which is preliminary data.</text>
</comment>
<dbReference type="PANTHER" id="PTHR24303">
    <property type="entry name" value="HEME-BINDING MONOOXYGENASE FAMILY"/>
    <property type="match status" value="1"/>
</dbReference>
<evidence type="ECO:0000256" key="1">
    <source>
        <dbReference type="ARBA" id="ARBA00001971"/>
    </source>
</evidence>
<dbReference type="GO" id="GO:0004497">
    <property type="term" value="F:monooxygenase activity"/>
    <property type="evidence" value="ECO:0007669"/>
    <property type="project" value="UniProtKB-KW"/>
</dbReference>
<feature type="binding site" description="axial binding residue" evidence="6">
    <location>
        <position position="48"/>
    </location>
    <ligand>
        <name>heme</name>
        <dbReference type="ChEBI" id="CHEBI:30413"/>
    </ligand>
    <ligandPart>
        <name>Fe</name>
        <dbReference type="ChEBI" id="CHEBI:18248"/>
    </ligandPart>
</feature>
<keyword evidence="2 6" id="KW-0479">Metal-binding</keyword>
<dbReference type="PRINTS" id="PR00463">
    <property type="entry name" value="EP450I"/>
</dbReference>
<keyword evidence="5 7" id="KW-0503">Monooxygenase</keyword>
<dbReference type="EMBL" id="CAJVPL010001150">
    <property type="protein sequence ID" value="CAG8555582.1"/>
    <property type="molecule type" value="Genomic_DNA"/>
</dbReference>
<evidence type="ECO:0000256" key="4">
    <source>
        <dbReference type="ARBA" id="ARBA00023004"/>
    </source>
</evidence>
<accession>A0A9N9FRV3</accession>
<dbReference type="InterPro" id="IPR001128">
    <property type="entry name" value="Cyt_P450"/>
</dbReference>
<dbReference type="GO" id="GO:0016705">
    <property type="term" value="F:oxidoreductase activity, acting on paired donors, with incorporation or reduction of molecular oxygen"/>
    <property type="evidence" value="ECO:0007669"/>
    <property type="project" value="InterPro"/>
</dbReference>
<dbReference type="Proteomes" id="UP000789831">
    <property type="component" value="Unassembled WGS sequence"/>
</dbReference>
<organism evidence="8 9">
    <name type="scientific">Ambispora gerdemannii</name>
    <dbReference type="NCBI Taxonomy" id="144530"/>
    <lineage>
        <taxon>Eukaryota</taxon>
        <taxon>Fungi</taxon>
        <taxon>Fungi incertae sedis</taxon>
        <taxon>Mucoromycota</taxon>
        <taxon>Glomeromycotina</taxon>
        <taxon>Glomeromycetes</taxon>
        <taxon>Archaeosporales</taxon>
        <taxon>Ambisporaceae</taxon>
        <taxon>Ambispora</taxon>
    </lineage>
</organism>
<dbReference type="PROSITE" id="PS00086">
    <property type="entry name" value="CYTOCHROME_P450"/>
    <property type="match status" value="1"/>
</dbReference>